<organism evidence="1 2">
    <name type="scientific">Streptomyces albospinus</name>
    <dbReference type="NCBI Taxonomy" id="285515"/>
    <lineage>
        <taxon>Bacteria</taxon>
        <taxon>Bacillati</taxon>
        <taxon>Actinomycetota</taxon>
        <taxon>Actinomycetes</taxon>
        <taxon>Kitasatosporales</taxon>
        <taxon>Streptomycetaceae</taxon>
        <taxon>Streptomyces</taxon>
    </lineage>
</organism>
<gene>
    <name evidence="1" type="ORF">GCM10010211_64690</name>
</gene>
<dbReference type="Proteomes" id="UP000654471">
    <property type="component" value="Unassembled WGS sequence"/>
</dbReference>
<protein>
    <submittedName>
        <fullName evidence="1">Uncharacterized protein</fullName>
    </submittedName>
</protein>
<name>A0ABQ2VIK9_9ACTN</name>
<evidence type="ECO:0000313" key="1">
    <source>
        <dbReference type="EMBL" id="GGU89189.1"/>
    </source>
</evidence>
<keyword evidence="2" id="KW-1185">Reference proteome</keyword>
<sequence length="54" mass="6087">MVQVQCKCSYSYSYSQAMRPAGTKPCEVAPVLPVLRLVPVLRRPSVRRTLAPWP</sequence>
<comment type="caution">
    <text evidence="1">The sequence shown here is derived from an EMBL/GenBank/DDBJ whole genome shotgun (WGS) entry which is preliminary data.</text>
</comment>
<proteinExistence type="predicted"/>
<accession>A0ABQ2VIK9</accession>
<reference evidence="2" key="1">
    <citation type="journal article" date="2019" name="Int. J. Syst. Evol. Microbiol.">
        <title>The Global Catalogue of Microorganisms (GCM) 10K type strain sequencing project: providing services to taxonomists for standard genome sequencing and annotation.</title>
        <authorList>
            <consortium name="The Broad Institute Genomics Platform"/>
            <consortium name="The Broad Institute Genome Sequencing Center for Infectious Disease"/>
            <person name="Wu L."/>
            <person name="Ma J."/>
        </authorList>
    </citation>
    <scope>NUCLEOTIDE SEQUENCE [LARGE SCALE GENOMIC DNA]</scope>
    <source>
        <strain evidence="2">JCM 3399</strain>
    </source>
</reference>
<evidence type="ECO:0000313" key="2">
    <source>
        <dbReference type="Proteomes" id="UP000654471"/>
    </source>
</evidence>
<dbReference type="EMBL" id="BMRP01000033">
    <property type="protein sequence ID" value="GGU89189.1"/>
    <property type="molecule type" value="Genomic_DNA"/>
</dbReference>